<dbReference type="EMBL" id="BLPG01000001">
    <property type="protein sequence ID" value="GFJ88744.1"/>
    <property type="molecule type" value="Genomic_DNA"/>
</dbReference>
<gene>
    <name evidence="3" type="ORF">Prum_023860</name>
</gene>
<dbReference type="RefSeq" id="WP_173076231.1">
    <property type="nucleotide sequence ID" value="NZ_BAABJB010000045.1"/>
</dbReference>
<feature type="region of interest" description="Disordered" evidence="1">
    <location>
        <begin position="264"/>
        <end position="284"/>
    </location>
</feature>
<protein>
    <recommendedName>
        <fullName evidence="2">SseB protein N-terminal domain-containing protein</fullName>
    </recommendedName>
</protein>
<comment type="caution">
    <text evidence="3">The sequence shown here is derived from an EMBL/GenBank/DDBJ whole genome shotgun (WGS) entry which is preliminary data.</text>
</comment>
<accession>A0A6V8KY40</accession>
<keyword evidence="4" id="KW-1185">Reference proteome</keyword>
<dbReference type="AlphaFoldDB" id="A0A6V8KY40"/>
<organism evidence="3 4">
    <name type="scientific">Phytohabitans rumicis</name>
    <dbReference type="NCBI Taxonomy" id="1076125"/>
    <lineage>
        <taxon>Bacteria</taxon>
        <taxon>Bacillati</taxon>
        <taxon>Actinomycetota</taxon>
        <taxon>Actinomycetes</taxon>
        <taxon>Micromonosporales</taxon>
        <taxon>Micromonosporaceae</taxon>
    </lineage>
</organism>
<feature type="domain" description="SseB protein N-terminal" evidence="2">
    <location>
        <begin position="17"/>
        <end position="117"/>
    </location>
</feature>
<dbReference type="Proteomes" id="UP000482960">
    <property type="component" value="Unassembled WGS sequence"/>
</dbReference>
<evidence type="ECO:0000256" key="1">
    <source>
        <dbReference type="SAM" id="MobiDB-lite"/>
    </source>
</evidence>
<dbReference type="InterPro" id="IPR009839">
    <property type="entry name" value="SseB_N"/>
</dbReference>
<sequence>MTTPWTPANDVERRLHDAVRAGDQAQVMRILAVSPLVVPGFASAASSDPQQRLLTRERDGVPYLLVFTSPEAMQRAVESDGWRQTSLQEVVQRTPAGWGLAINPVTPIGVLVNPDDLPTLVPTQATVAGFVPANEVERLLRDALVAPDPDVFLDVLVTARVIVPTRALDLDGAPTVPVFTSPERYEECLGDAGVPTRTMDFVAMLQQWPGTEYRLAVNFGSPIAVMLHGEQIPELLAHAVELARRFDGPTSTVVPVVVPFPDDDIDPPVPLPPGDIGDLLRGQG</sequence>
<name>A0A6V8KY40_9ACTN</name>
<feature type="compositionally biased region" description="Low complexity" evidence="1">
    <location>
        <begin position="274"/>
        <end position="284"/>
    </location>
</feature>
<evidence type="ECO:0000313" key="3">
    <source>
        <dbReference type="EMBL" id="GFJ88744.1"/>
    </source>
</evidence>
<proteinExistence type="predicted"/>
<reference evidence="3 4" key="1">
    <citation type="submission" date="2020-03" db="EMBL/GenBank/DDBJ databases">
        <title>Whole genome shotgun sequence of Phytohabitans rumicis NBRC 108638.</title>
        <authorList>
            <person name="Komaki H."/>
            <person name="Tamura T."/>
        </authorList>
    </citation>
    <scope>NUCLEOTIDE SEQUENCE [LARGE SCALE GENOMIC DNA]</scope>
    <source>
        <strain evidence="3 4">NBRC 108638</strain>
    </source>
</reference>
<dbReference type="Pfam" id="PF07179">
    <property type="entry name" value="SseB"/>
    <property type="match status" value="2"/>
</dbReference>
<evidence type="ECO:0000259" key="2">
    <source>
        <dbReference type="Pfam" id="PF07179"/>
    </source>
</evidence>
<feature type="domain" description="SseB protein N-terminal" evidence="2">
    <location>
        <begin position="149"/>
        <end position="232"/>
    </location>
</feature>
<evidence type="ECO:0000313" key="4">
    <source>
        <dbReference type="Proteomes" id="UP000482960"/>
    </source>
</evidence>
<reference evidence="3 4" key="2">
    <citation type="submission" date="2020-03" db="EMBL/GenBank/DDBJ databases">
        <authorList>
            <person name="Ichikawa N."/>
            <person name="Kimura A."/>
            <person name="Kitahashi Y."/>
            <person name="Uohara A."/>
        </authorList>
    </citation>
    <scope>NUCLEOTIDE SEQUENCE [LARGE SCALE GENOMIC DNA]</scope>
    <source>
        <strain evidence="3 4">NBRC 108638</strain>
    </source>
</reference>